<protein>
    <submittedName>
        <fullName evidence="1">Uncharacterized protein</fullName>
    </submittedName>
</protein>
<organism evidence="1">
    <name type="scientific">uncultured Solirubrobacteraceae bacterium</name>
    <dbReference type="NCBI Taxonomy" id="1162706"/>
    <lineage>
        <taxon>Bacteria</taxon>
        <taxon>Bacillati</taxon>
        <taxon>Actinomycetota</taxon>
        <taxon>Thermoleophilia</taxon>
        <taxon>Solirubrobacterales</taxon>
        <taxon>Solirubrobacteraceae</taxon>
        <taxon>environmental samples</taxon>
    </lineage>
</organism>
<evidence type="ECO:0000313" key="1">
    <source>
        <dbReference type="EMBL" id="CAA9505101.1"/>
    </source>
</evidence>
<feature type="non-terminal residue" evidence="1">
    <location>
        <position position="1"/>
    </location>
</feature>
<reference evidence="1" key="1">
    <citation type="submission" date="2020-02" db="EMBL/GenBank/DDBJ databases">
        <authorList>
            <person name="Meier V. D."/>
        </authorList>
    </citation>
    <scope>NUCLEOTIDE SEQUENCE</scope>
    <source>
        <strain evidence="1">AVDCRST_MAG69</strain>
    </source>
</reference>
<gene>
    <name evidence="1" type="ORF">AVDCRST_MAG69-2144</name>
</gene>
<dbReference type="AlphaFoldDB" id="A0A6J4STL0"/>
<dbReference type="EMBL" id="CADCVP010000229">
    <property type="protein sequence ID" value="CAA9505101.1"/>
    <property type="molecule type" value="Genomic_DNA"/>
</dbReference>
<accession>A0A6J4STL0</accession>
<name>A0A6J4STL0_9ACTN</name>
<sequence>VLLLLKPARLPRLDRRLDHDHRRRAPSARHSV</sequence>
<feature type="non-terminal residue" evidence="1">
    <location>
        <position position="32"/>
    </location>
</feature>
<proteinExistence type="predicted"/>